<feature type="domain" description="DDE Tnp4" evidence="4">
    <location>
        <begin position="203"/>
        <end position="308"/>
    </location>
</feature>
<keyword evidence="3" id="KW-0472">Membrane</keyword>
<dbReference type="PANTHER" id="PTHR23080:SF133">
    <property type="entry name" value="SI:CH211-262I1.5-RELATED"/>
    <property type="match status" value="1"/>
</dbReference>
<gene>
    <name evidence="6" type="ORF">DPX16_21301</name>
</gene>
<dbReference type="GO" id="GO:0046872">
    <property type="term" value="F:metal ion binding"/>
    <property type="evidence" value="ECO:0007669"/>
    <property type="project" value="UniProtKB-KW"/>
</dbReference>
<dbReference type="Pfam" id="PF13613">
    <property type="entry name" value="HTH_Tnp_4"/>
    <property type="match status" value="1"/>
</dbReference>
<organism evidence="6 7">
    <name type="scientific">Anabarilius grahami</name>
    <name type="common">Kanglang fish</name>
    <name type="synonym">Barilius grahami</name>
    <dbReference type="NCBI Taxonomy" id="495550"/>
    <lineage>
        <taxon>Eukaryota</taxon>
        <taxon>Metazoa</taxon>
        <taxon>Chordata</taxon>
        <taxon>Craniata</taxon>
        <taxon>Vertebrata</taxon>
        <taxon>Euteleostomi</taxon>
        <taxon>Actinopterygii</taxon>
        <taxon>Neopterygii</taxon>
        <taxon>Teleostei</taxon>
        <taxon>Ostariophysi</taxon>
        <taxon>Cypriniformes</taxon>
        <taxon>Xenocyprididae</taxon>
        <taxon>Xenocypridinae</taxon>
        <taxon>Xenocypridinae incertae sedis</taxon>
        <taxon>Anabarilius</taxon>
    </lineage>
</organism>
<comment type="cofactor">
    <cofactor evidence="1">
        <name>a divalent metal cation</name>
        <dbReference type="ChEBI" id="CHEBI:60240"/>
    </cofactor>
</comment>
<evidence type="ECO:0000256" key="2">
    <source>
        <dbReference type="ARBA" id="ARBA00022723"/>
    </source>
</evidence>
<keyword evidence="2" id="KW-0479">Metal-binding</keyword>
<keyword evidence="3" id="KW-0812">Transmembrane</keyword>
<evidence type="ECO:0000259" key="4">
    <source>
        <dbReference type="Pfam" id="PF13359"/>
    </source>
</evidence>
<evidence type="ECO:0000259" key="5">
    <source>
        <dbReference type="Pfam" id="PF13613"/>
    </source>
</evidence>
<dbReference type="PANTHER" id="PTHR23080">
    <property type="entry name" value="THAP DOMAIN PROTEIN"/>
    <property type="match status" value="1"/>
</dbReference>
<evidence type="ECO:0000256" key="3">
    <source>
        <dbReference type="SAM" id="Phobius"/>
    </source>
</evidence>
<dbReference type="Pfam" id="PF13359">
    <property type="entry name" value="DDE_Tnp_4"/>
    <property type="match status" value="1"/>
</dbReference>
<protein>
    <recommendedName>
        <fullName evidence="8">DDE Tnp4 domain-containing protein</fullName>
    </recommendedName>
</protein>
<name>A0A3N0Y0R0_ANAGA</name>
<feature type="transmembrane region" description="Helical" evidence="3">
    <location>
        <begin position="160"/>
        <end position="180"/>
    </location>
</feature>
<dbReference type="Proteomes" id="UP000281406">
    <property type="component" value="Unassembled WGS sequence"/>
</dbReference>
<evidence type="ECO:0000313" key="7">
    <source>
        <dbReference type="Proteomes" id="UP000281406"/>
    </source>
</evidence>
<sequence length="320" mass="36035">MKSSLLRRVDGFWQQALFHHYSNGITTLRCQGLVFGSADLDHQIRNLTHREDIEQPFMVPMVVDHDYGASRTVCVDREQFPSYEHLMAFWNLIKAATAKMVRVTRAKKTYSTSTESPLTRPTKLLPIDELFLFLTYLSTGCTQRELGHRFNIHRATVSRIIVTWANILYSLLGSVCIWMSPADVKANLPSDFDGSYSDTQVLVDCTELRCQTPSSPLLQSEVYSNYKSHCTFKAMVGMSLHGALTFVSALFEGSMSDREVFRQSGITSLLTLDMAIMVDKGFLVDDLVPGTVHHPAFLSKRAQMSEVNSVNSEVTCGQVW</sequence>
<proteinExistence type="predicted"/>
<dbReference type="EMBL" id="RJVU01056427">
    <property type="protein sequence ID" value="ROK54662.1"/>
    <property type="molecule type" value="Genomic_DNA"/>
</dbReference>
<keyword evidence="3" id="KW-1133">Transmembrane helix</keyword>
<evidence type="ECO:0000256" key="1">
    <source>
        <dbReference type="ARBA" id="ARBA00001968"/>
    </source>
</evidence>
<reference evidence="6 7" key="1">
    <citation type="submission" date="2018-10" db="EMBL/GenBank/DDBJ databases">
        <title>Genome assembly for a Yunnan-Guizhou Plateau 3E fish, Anabarilius grahami (Regan), and its evolutionary and genetic applications.</title>
        <authorList>
            <person name="Jiang W."/>
        </authorList>
    </citation>
    <scope>NUCLEOTIDE SEQUENCE [LARGE SCALE GENOMIC DNA]</scope>
    <source>
        <strain evidence="6">AG-KIZ</strain>
        <tissue evidence="6">Muscle</tissue>
    </source>
</reference>
<keyword evidence="7" id="KW-1185">Reference proteome</keyword>
<accession>A0A3N0Y0R0</accession>
<dbReference type="AlphaFoldDB" id="A0A3N0Y0R0"/>
<dbReference type="OrthoDB" id="10020990at2759"/>
<dbReference type="InterPro" id="IPR027805">
    <property type="entry name" value="Transposase_HTH_dom"/>
</dbReference>
<evidence type="ECO:0008006" key="8">
    <source>
        <dbReference type="Google" id="ProtNLM"/>
    </source>
</evidence>
<evidence type="ECO:0000313" key="6">
    <source>
        <dbReference type="EMBL" id="ROK54662.1"/>
    </source>
</evidence>
<comment type="caution">
    <text evidence="6">The sequence shown here is derived from an EMBL/GenBank/DDBJ whole genome shotgun (WGS) entry which is preliminary data.</text>
</comment>
<dbReference type="InterPro" id="IPR027806">
    <property type="entry name" value="HARBI1_dom"/>
</dbReference>
<feature type="domain" description="Transposase Helix-turn-helix" evidence="5">
    <location>
        <begin position="123"/>
        <end position="172"/>
    </location>
</feature>